<reference evidence="3 4" key="1">
    <citation type="submission" date="2017-02" db="EMBL/GenBank/DDBJ databases">
        <authorList>
            <person name="Peterson S.W."/>
        </authorList>
    </citation>
    <scope>NUCLEOTIDE SEQUENCE [LARGE SCALE GENOMIC DNA]</scope>
    <source>
        <strain evidence="3 4">ATCC BAA-1030</strain>
    </source>
</reference>
<dbReference type="PANTHER" id="PTHR10683:SF28">
    <property type="entry name" value="TRANSALDOLASE C"/>
    <property type="match status" value="1"/>
</dbReference>
<dbReference type="AlphaFoldDB" id="A0A1T4P5B3"/>
<evidence type="ECO:0000313" key="3">
    <source>
        <dbReference type="EMBL" id="SJZ86639.1"/>
    </source>
</evidence>
<dbReference type="SUPFAM" id="SSF51569">
    <property type="entry name" value="Aldolase"/>
    <property type="match status" value="1"/>
</dbReference>
<accession>A0A1T4P5B3</accession>
<dbReference type="STRING" id="263852.SAMN02745116_01662"/>
<protein>
    <submittedName>
        <fullName evidence="3">Fructose-6-phosphate aldolase, TalC/MipB family</fullName>
    </submittedName>
</protein>
<gene>
    <name evidence="3" type="ORF">SAMN02745116_01662</name>
</gene>
<dbReference type="RefSeq" id="WP_078807594.1">
    <property type="nucleotide sequence ID" value="NZ_FUXI01000018.1"/>
</dbReference>
<evidence type="ECO:0000256" key="2">
    <source>
        <dbReference type="ARBA" id="ARBA00023270"/>
    </source>
</evidence>
<name>A0A1T4P5B3_9ENTE</name>
<keyword evidence="4" id="KW-1185">Reference proteome</keyword>
<dbReference type="Gene3D" id="3.20.20.70">
    <property type="entry name" value="Aldolase class I"/>
    <property type="match status" value="1"/>
</dbReference>
<comment type="subcellular location">
    <subcellularLocation>
        <location evidence="1">Cytoplasm</location>
    </subcellularLocation>
</comment>
<dbReference type="Proteomes" id="UP000190328">
    <property type="component" value="Unassembled WGS sequence"/>
</dbReference>
<dbReference type="InterPro" id="IPR033919">
    <property type="entry name" value="TSA/FSA_arc/bac"/>
</dbReference>
<dbReference type="InterPro" id="IPR018225">
    <property type="entry name" value="Transaldolase_AS"/>
</dbReference>
<dbReference type="InterPro" id="IPR001585">
    <property type="entry name" value="TAL/FSA"/>
</dbReference>
<dbReference type="CDD" id="cd00956">
    <property type="entry name" value="Transaldolase_FSA"/>
    <property type="match status" value="1"/>
</dbReference>
<dbReference type="NCBIfam" id="NF009299">
    <property type="entry name" value="PRK12656.1"/>
    <property type="match status" value="1"/>
</dbReference>
<dbReference type="InterPro" id="IPR013785">
    <property type="entry name" value="Aldolase_TIM"/>
</dbReference>
<dbReference type="Pfam" id="PF00923">
    <property type="entry name" value="TAL_FSA"/>
    <property type="match status" value="1"/>
</dbReference>
<organism evidence="3 4">
    <name type="scientific">Pilibacter termitis</name>
    <dbReference type="NCBI Taxonomy" id="263852"/>
    <lineage>
        <taxon>Bacteria</taxon>
        <taxon>Bacillati</taxon>
        <taxon>Bacillota</taxon>
        <taxon>Bacilli</taxon>
        <taxon>Lactobacillales</taxon>
        <taxon>Enterococcaceae</taxon>
        <taxon>Pilibacter</taxon>
    </lineage>
</organism>
<keyword evidence="2" id="KW-0704">Schiff base</keyword>
<dbReference type="GO" id="GO:0005737">
    <property type="term" value="C:cytoplasm"/>
    <property type="evidence" value="ECO:0007669"/>
    <property type="project" value="UniProtKB-SubCell"/>
</dbReference>
<dbReference type="GO" id="GO:0016832">
    <property type="term" value="F:aldehyde-lyase activity"/>
    <property type="evidence" value="ECO:0007669"/>
    <property type="project" value="InterPro"/>
</dbReference>
<dbReference type="EMBL" id="FUXI01000018">
    <property type="protein sequence ID" value="SJZ86639.1"/>
    <property type="molecule type" value="Genomic_DNA"/>
</dbReference>
<sequence length="226" mass="24713">MEFMIDTANLQEIERWNNALALSGVTSNPSILKKEGKIDLYAHLKQIRKIIGMEKSLHVQVVAKDFDGMMKDAEAILENVDSNVFVKVPVNEVGLAVIKELKRRNINVTATAIYTQIQGLLAIAAGADYIAPYYNRMENLNISPNAVISSLAEEIARGNAKTKILGASYKNITQINDSIDCGSHAVTVGSDVVEQFFAHPSITKAVDDFTSDFEEIHGAGKTMSNV</sequence>
<evidence type="ECO:0000256" key="1">
    <source>
        <dbReference type="ARBA" id="ARBA00004496"/>
    </source>
</evidence>
<dbReference type="PANTHER" id="PTHR10683">
    <property type="entry name" value="TRANSALDOLASE"/>
    <property type="match status" value="1"/>
</dbReference>
<dbReference type="GO" id="GO:0005975">
    <property type="term" value="P:carbohydrate metabolic process"/>
    <property type="evidence" value="ECO:0007669"/>
    <property type="project" value="InterPro"/>
</dbReference>
<dbReference type="OrthoDB" id="9807051at2"/>
<dbReference type="PROSITE" id="PS01054">
    <property type="entry name" value="TRANSALDOLASE_1"/>
    <property type="match status" value="1"/>
</dbReference>
<evidence type="ECO:0000313" key="4">
    <source>
        <dbReference type="Proteomes" id="UP000190328"/>
    </source>
</evidence>
<proteinExistence type="predicted"/>